<protein>
    <recommendedName>
        <fullName evidence="5">Polysaccharide chain length determinant N-terminal domain-containing protein</fullName>
    </recommendedName>
</protein>
<gene>
    <name evidence="3" type="ORF">NUH29_00605</name>
</gene>
<accession>A0ABT1ZBH6</accession>
<dbReference type="Proteomes" id="UP001205337">
    <property type="component" value="Unassembled WGS sequence"/>
</dbReference>
<keyword evidence="2" id="KW-0472">Membrane</keyword>
<feature type="transmembrane region" description="Helical" evidence="2">
    <location>
        <begin position="15"/>
        <end position="35"/>
    </location>
</feature>
<evidence type="ECO:0008006" key="5">
    <source>
        <dbReference type="Google" id="ProtNLM"/>
    </source>
</evidence>
<proteinExistence type="predicted"/>
<evidence type="ECO:0000313" key="4">
    <source>
        <dbReference type="Proteomes" id="UP001205337"/>
    </source>
</evidence>
<name>A0ABT1ZBH6_9MICO</name>
<evidence type="ECO:0000256" key="2">
    <source>
        <dbReference type="SAM" id="Phobius"/>
    </source>
</evidence>
<keyword evidence="2" id="KW-1133">Transmembrane helix</keyword>
<comment type="caution">
    <text evidence="3">The sequence shown here is derived from an EMBL/GenBank/DDBJ whole genome shotgun (WGS) entry which is preliminary data.</text>
</comment>
<dbReference type="EMBL" id="JANTHX010000002">
    <property type="protein sequence ID" value="MCS0498051.1"/>
    <property type="molecule type" value="Genomic_DNA"/>
</dbReference>
<keyword evidence="2" id="KW-0812">Transmembrane</keyword>
<reference evidence="3 4" key="1">
    <citation type="submission" date="2022-08" db="EMBL/GenBank/DDBJ databases">
        <authorList>
            <person name="Li F."/>
        </authorList>
    </citation>
    <scope>NUCLEOTIDE SEQUENCE [LARGE SCALE GENOMIC DNA]</scope>
    <source>
        <strain evidence="3 4">10F1B-8-1</strain>
    </source>
</reference>
<keyword evidence="4" id="KW-1185">Reference proteome</keyword>
<evidence type="ECO:0000313" key="3">
    <source>
        <dbReference type="EMBL" id="MCS0498051.1"/>
    </source>
</evidence>
<organism evidence="3 4">
    <name type="scientific">Protaetiibacter mangrovi</name>
    <dbReference type="NCBI Taxonomy" id="2970926"/>
    <lineage>
        <taxon>Bacteria</taxon>
        <taxon>Bacillati</taxon>
        <taxon>Actinomycetota</taxon>
        <taxon>Actinomycetes</taxon>
        <taxon>Micrococcales</taxon>
        <taxon>Microbacteriaceae</taxon>
        <taxon>Protaetiibacter</taxon>
    </lineage>
</organism>
<evidence type="ECO:0000256" key="1">
    <source>
        <dbReference type="SAM" id="MobiDB-lite"/>
    </source>
</evidence>
<dbReference type="RefSeq" id="WP_258796925.1">
    <property type="nucleotide sequence ID" value="NZ_JANTHX010000002.1"/>
</dbReference>
<feature type="region of interest" description="Disordered" evidence="1">
    <location>
        <begin position="235"/>
        <end position="261"/>
    </location>
</feature>
<feature type="compositionally biased region" description="Low complexity" evidence="1">
    <location>
        <begin position="241"/>
        <end position="261"/>
    </location>
</feature>
<sequence length="261" mass="27497">MDIPKYLQILWAQKWLLVVGLVVAVAAGLFAGYTITDGTLTSRVTPSYRAATTVLVGSASQPIFQAETPVDAGSGTVQTRDLTQTAVVYAYLVAGAQIRAAVEAEIGELGEGEAISAVRRTTQPGGDESSPGRFSLPILDVIGTAETASRAEDISRTATVAFQEYVAREQNESGIDESSRVQLTTLDERPAEDVTKSSSMLPVIVTGLAVFLLFVIAAFVVWNVQAGRARRRAEAGEPDAAESPAAARAPLATATPAYESH</sequence>
<feature type="transmembrane region" description="Helical" evidence="2">
    <location>
        <begin position="200"/>
        <end position="222"/>
    </location>
</feature>